<keyword evidence="3" id="KW-0687">Ribonucleoprotein</keyword>
<dbReference type="InterPro" id="IPR001209">
    <property type="entry name" value="Ribosomal_uS14"/>
</dbReference>
<dbReference type="EMBL" id="AP017433">
    <property type="protein sequence ID" value="BAV82416.1"/>
    <property type="molecule type" value="Genomic_DNA"/>
</dbReference>
<dbReference type="PANTHER" id="PTHR19836">
    <property type="entry name" value="30S RIBOSOMAL PROTEIN S14"/>
    <property type="match status" value="1"/>
</dbReference>
<proteinExistence type="inferred from homology"/>
<dbReference type="PANTHER" id="PTHR19836:SF19">
    <property type="entry name" value="SMALL RIBOSOMAL SUBUNIT PROTEIN US14M"/>
    <property type="match status" value="1"/>
</dbReference>
<evidence type="ECO:0000313" key="4">
    <source>
        <dbReference type="EMBL" id="BAV82416.1"/>
    </source>
</evidence>
<dbReference type="SUPFAM" id="SSF57716">
    <property type="entry name" value="Glucocorticoid receptor-like (DNA-binding domain)"/>
    <property type="match status" value="1"/>
</dbReference>
<dbReference type="PROSITE" id="PS00527">
    <property type="entry name" value="RIBOSOMAL_S14"/>
    <property type="match status" value="1"/>
</dbReference>
<dbReference type="GO" id="GO:0003735">
    <property type="term" value="F:structural constituent of ribosome"/>
    <property type="evidence" value="ECO:0007669"/>
    <property type="project" value="InterPro"/>
</dbReference>
<dbReference type="GO" id="GO:0006412">
    <property type="term" value="P:translation"/>
    <property type="evidence" value="ECO:0007669"/>
    <property type="project" value="InterPro"/>
</dbReference>
<dbReference type="FunFam" id="1.10.287.1480:FF:000001">
    <property type="entry name" value="30S ribosomal protein S14"/>
    <property type="match status" value="1"/>
</dbReference>
<dbReference type="AlphaFoldDB" id="A0A1E1GHS3"/>
<dbReference type="GeneID" id="30214217"/>
<dbReference type="NCBIfam" id="NF006477">
    <property type="entry name" value="PRK08881.1"/>
    <property type="match status" value="1"/>
</dbReference>
<dbReference type="Pfam" id="PF00253">
    <property type="entry name" value="Ribosomal_S14"/>
    <property type="match status" value="1"/>
</dbReference>
<reference evidence="4" key="1">
    <citation type="journal article" date="2016" name="Genome Biol. Evol.">
        <title>Mitochondrial Genome of Palpitomonas bilix: Derived Genome Structure and Ancestral System for Cytochrome c Maturation.</title>
        <authorList>
            <consortium name="AP017433"/>
            <person name="Nishimura Y."/>
            <person name="Tanifuji G."/>
            <person name="Kamikawa R."/>
            <person name="Yabuki A."/>
            <person name="Hashimoto T."/>
            <person name="Inagaki Y."/>
        </authorList>
    </citation>
    <scope>NUCLEOTIDE SEQUENCE</scope>
</reference>
<evidence type="ECO:0000256" key="1">
    <source>
        <dbReference type="ARBA" id="ARBA00009083"/>
    </source>
</evidence>
<dbReference type="RefSeq" id="YP_009317248.1">
    <property type="nucleotide sequence ID" value="NC_031832.1"/>
</dbReference>
<dbReference type="GO" id="GO:0005737">
    <property type="term" value="C:cytoplasm"/>
    <property type="evidence" value="ECO:0007669"/>
    <property type="project" value="UniProtKB-ARBA"/>
</dbReference>
<keyword evidence="4" id="KW-0496">Mitochondrion</keyword>
<keyword evidence="2 4" id="KW-0689">Ribosomal protein</keyword>
<organism evidence="4">
    <name type="scientific">Palpitomonas bilix</name>
    <dbReference type="NCBI Taxonomy" id="652834"/>
    <lineage>
        <taxon>Eukaryota</taxon>
        <taxon>Eukaryota incertae sedis</taxon>
    </lineage>
</organism>
<comment type="similarity">
    <text evidence="1">Belongs to the universal ribosomal protein uS14 family.</text>
</comment>
<evidence type="ECO:0000256" key="2">
    <source>
        <dbReference type="ARBA" id="ARBA00022980"/>
    </source>
</evidence>
<gene>
    <name evidence="4" type="primary">rps14</name>
</gene>
<geneLocation type="mitochondrion" evidence="4"/>
<dbReference type="InterPro" id="IPR018271">
    <property type="entry name" value="Ribosomal_uS14_CS"/>
</dbReference>
<evidence type="ECO:0000256" key="3">
    <source>
        <dbReference type="ARBA" id="ARBA00023274"/>
    </source>
</evidence>
<sequence>MKSFIQRDIKKRLLHLKYEKKRLVLKTLIKNKQLTPKLRLFASFQLNKLPKNSSLVRIHNRCIITGRTRGIYRRFKISRIQLRDLIGQGLIPGLVKSSW</sequence>
<accession>A0A1E1GHS3</accession>
<name>A0A1E1GHS3_9EUKA</name>
<protein>
    <submittedName>
        <fullName evidence="4">30S ribosomal protein S14</fullName>
    </submittedName>
</protein>
<dbReference type="GO" id="GO:0015935">
    <property type="term" value="C:small ribosomal subunit"/>
    <property type="evidence" value="ECO:0007669"/>
    <property type="project" value="TreeGrafter"/>
</dbReference>
<dbReference type="Gene3D" id="1.10.287.1480">
    <property type="match status" value="1"/>
</dbReference>